<reference evidence="2 3" key="1">
    <citation type="submission" date="2024-07" db="EMBL/GenBank/DDBJ databases">
        <title>Section-level genome sequencing and comparative genomics of Aspergillus sections Usti and Cavernicolus.</title>
        <authorList>
            <consortium name="Lawrence Berkeley National Laboratory"/>
            <person name="Nybo J.L."/>
            <person name="Vesth T.C."/>
            <person name="Theobald S."/>
            <person name="Frisvad J.C."/>
            <person name="Larsen T.O."/>
            <person name="Kjaerboelling I."/>
            <person name="Rothschild-Mancinelli K."/>
            <person name="Lyhne E.K."/>
            <person name="Kogle M.E."/>
            <person name="Barry K."/>
            <person name="Clum A."/>
            <person name="Na H."/>
            <person name="Ledsgaard L."/>
            <person name="Lin J."/>
            <person name="Lipzen A."/>
            <person name="Kuo A."/>
            <person name="Riley R."/>
            <person name="Mondo S."/>
            <person name="LaButti K."/>
            <person name="Haridas S."/>
            <person name="Pangalinan J."/>
            <person name="Salamov A.A."/>
            <person name="Simmons B.A."/>
            <person name="Magnuson J.K."/>
            <person name="Chen J."/>
            <person name="Drula E."/>
            <person name="Henrissat B."/>
            <person name="Wiebenga A."/>
            <person name="Lubbers R.J."/>
            <person name="Gomes A.C."/>
            <person name="Makela M.R."/>
            <person name="Stajich J."/>
            <person name="Grigoriev I.V."/>
            <person name="Mortensen U.H."/>
            <person name="De vries R.P."/>
            <person name="Baker S.E."/>
            <person name="Andersen M.R."/>
        </authorList>
    </citation>
    <scope>NUCLEOTIDE SEQUENCE [LARGE SCALE GENOMIC DNA]</scope>
    <source>
        <strain evidence="2 3">CBS 600.67</strain>
    </source>
</reference>
<gene>
    <name evidence="2" type="ORF">BDW59DRAFT_157079</name>
</gene>
<dbReference type="Pfam" id="PF06722">
    <property type="entry name" value="EryCIII-like_C"/>
    <property type="match status" value="1"/>
</dbReference>
<accession>A0ABR4IYS2</accession>
<proteinExistence type="predicted"/>
<sequence>MRTPGMTEVISWGFRQIDHFASAHGLADYFKILTIMEAILSPWDTENYVDLFTKIMELIAEVDPAVIVVDSSQYPFVIAARNSNCLFAMLNLTAITNAIGFRQPWGAMFWKYLVPGYQGSHNMHMQWDDVPLLSGDLPEAGLLLSYYPPNVTVCGPMVLDTPLASEEHPELRRAIDMSVAVLRVLQESSTQVIWKFEPEGKVNDGWRVLLQRYIDRGRLRIETRPNVDPASLVKTGKIDVWVHHGGAATYHEAVIAGVKQVILPRWLDTYNYAQMAEYVGVGIWLGKKLMSSLRDIGYCRSIADASKSVWMLFWQTCGLPCLMDLTSGLLPMEKITAWTRMFSCTSQGMMAAKL</sequence>
<dbReference type="SUPFAM" id="SSF53756">
    <property type="entry name" value="UDP-Glycosyltransferase/glycogen phosphorylase"/>
    <property type="match status" value="1"/>
</dbReference>
<dbReference type="EMBL" id="JBFXLS010000005">
    <property type="protein sequence ID" value="KAL2832930.1"/>
    <property type="molecule type" value="Genomic_DNA"/>
</dbReference>
<comment type="caution">
    <text evidence="2">The sequence shown here is derived from an EMBL/GenBank/DDBJ whole genome shotgun (WGS) entry which is preliminary data.</text>
</comment>
<feature type="domain" description="Erythromycin biosynthesis protein CIII-like C-terminal" evidence="1">
    <location>
        <begin position="239"/>
        <end position="290"/>
    </location>
</feature>
<dbReference type="Proteomes" id="UP001610335">
    <property type="component" value="Unassembled WGS sequence"/>
</dbReference>
<organism evidence="2 3">
    <name type="scientific">Aspergillus cavernicola</name>
    <dbReference type="NCBI Taxonomy" id="176166"/>
    <lineage>
        <taxon>Eukaryota</taxon>
        <taxon>Fungi</taxon>
        <taxon>Dikarya</taxon>
        <taxon>Ascomycota</taxon>
        <taxon>Pezizomycotina</taxon>
        <taxon>Eurotiomycetes</taxon>
        <taxon>Eurotiomycetidae</taxon>
        <taxon>Eurotiales</taxon>
        <taxon>Aspergillaceae</taxon>
        <taxon>Aspergillus</taxon>
        <taxon>Aspergillus subgen. Nidulantes</taxon>
    </lineage>
</organism>
<protein>
    <recommendedName>
        <fullName evidence="1">Erythromycin biosynthesis protein CIII-like C-terminal domain-containing protein</fullName>
    </recommendedName>
</protein>
<keyword evidence="3" id="KW-1185">Reference proteome</keyword>
<evidence type="ECO:0000259" key="1">
    <source>
        <dbReference type="Pfam" id="PF06722"/>
    </source>
</evidence>
<name>A0ABR4IYS2_9EURO</name>
<evidence type="ECO:0000313" key="2">
    <source>
        <dbReference type="EMBL" id="KAL2832930.1"/>
    </source>
</evidence>
<dbReference type="InterPro" id="IPR010610">
    <property type="entry name" value="EryCIII-like_C"/>
</dbReference>
<dbReference type="Gene3D" id="3.40.50.2000">
    <property type="entry name" value="Glycogen Phosphorylase B"/>
    <property type="match status" value="1"/>
</dbReference>
<evidence type="ECO:0000313" key="3">
    <source>
        <dbReference type="Proteomes" id="UP001610335"/>
    </source>
</evidence>